<gene>
    <name evidence="2" type="primary">106081992</name>
</gene>
<feature type="region of interest" description="Disordered" evidence="1">
    <location>
        <begin position="446"/>
        <end position="466"/>
    </location>
</feature>
<dbReference type="OrthoDB" id="425619at2759"/>
<proteinExistence type="predicted"/>
<name>A0A1I8Q6H5_STOCA</name>
<evidence type="ECO:0000256" key="1">
    <source>
        <dbReference type="SAM" id="MobiDB-lite"/>
    </source>
</evidence>
<dbReference type="Proteomes" id="UP000095300">
    <property type="component" value="Unassembled WGS sequence"/>
</dbReference>
<accession>A0A1I8Q6H5</accession>
<dbReference type="EnsemblMetazoa" id="SCAU014359-RA">
    <property type="protein sequence ID" value="SCAU014359-PA"/>
    <property type="gene ID" value="SCAU014359"/>
</dbReference>
<dbReference type="AlphaFoldDB" id="A0A1I8Q6H5"/>
<feature type="compositionally biased region" description="Basic and acidic residues" evidence="1">
    <location>
        <begin position="454"/>
        <end position="466"/>
    </location>
</feature>
<organism evidence="2 3">
    <name type="scientific">Stomoxys calcitrans</name>
    <name type="common">Stable fly</name>
    <name type="synonym">Conops calcitrans</name>
    <dbReference type="NCBI Taxonomy" id="35570"/>
    <lineage>
        <taxon>Eukaryota</taxon>
        <taxon>Metazoa</taxon>
        <taxon>Ecdysozoa</taxon>
        <taxon>Arthropoda</taxon>
        <taxon>Hexapoda</taxon>
        <taxon>Insecta</taxon>
        <taxon>Pterygota</taxon>
        <taxon>Neoptera</taxon>
        <taxon>Endopterygota</taxon>
        <taxon>Diptera</taxon>
        <taxon>Brachycera</taxon>
        <taxon>Muscomorpha</taxon>
        <taxon>Muscoidea</taxon>
        <taxon>Muscidae</taxon>
        <taxon>Stomoxys</taxon>
    </lineage>
</organism>
<protein>
    <recommendedName>
        <fullName evidence="4">Retrotransposon gag domain-containing protein</fullName>
    </recommendedName>
</protein>
<reference evidence="2" key="1">
    <citation type="submission" date="2020-05" db="UniProtKB">
        <authorList>
            <consortium name="EnsemblMetazoa"/>
        </authorList>
    </citation>
    <scope>IDENTIFICATION</scope>
    <source>
        <strain evidence="2">USDA</strain>
    </source>
</reference>
<dbReference type="KEGG" id="scac:106081992"/>
<sequence>MKLLTGTKSGYHTSFETHTHKQAEMEDRTTNNFDLLIKNLLGKFNTLLDCPARFRGCYGGQSIQRFIEYIKSYKRVKSISDEQALQELGYLLTEHAHLWWLRRKCHFTTWSEALTALQNQYAKQRPAYLIYKDLFEHKFEDYTAEEDFIDDKYELLTELPDPMQSEKNKLDMIFALLPHSIQSKLEYANIINVAELKEQILKSKNRQCSKVMDSKEKECTSNAPQYPINGKRKNNFDEQHGVMATSASNHVETLCLPSTSTILNDKDPVIKVRRTEDLMPPIKVEASDDTNVEHQEEFISTATVLPGGTRENPNFQIDMDIMNQINNIIDESELNCDSLCDTTVQISSIMSIKDSPTTTIGFLLNGETTIQAEVSKKPHPAVCADATSTRKRKLRCSYCRSYGHGFQNCMKRLKHIELKLLQKSQEPQEAQNCMKRLKHSELKLLLKSQEPQEDTSKDKDSKRGDDTVTIVNITNDNDNSNASTNDVSNASTNASITTTSTASPLVHHNAFATVTTTAQQNMVTCVTTSTPTVSHSISIGQVSTTFSHQHITTTATSSNPSSPAAALTTKLIAPINGPCPSKQMAAKFRNLNQPSPKCHQCGTVGFYKSICPNCSPIYNSQKL</sequence>
<keyword evidence="3" id="KW-1185">Reference proteome</keyword>
<evidence type="ECO:0000313" key="3">
    <source>
        <dbReference type="Proteomes" id="UP000095300"/>
    </source>
</evidence>
<dbReference type="VEuPathDB" id="VectorBase:SCAU014359"/>
<evidence type="ECO:0000313" key="2">
    <source>
        <dbReference type="EnsemblMetazoa" id="SCAU014359-PA"/>
    </source>
</evidence>
<evidence type="ECO:0008006" key="4">
    <source>
        <dbReference type="Google" id="ProtNLM"/>
    </source>
</evidence>